<dbReference type="AlphaFoldDB" id="A0A8C8VN58"/>
<comment type="similarity">
    <text evidence="2">Belongs to the short-chain dehydrogenases/reductases (SDR) family.</text>
</comment>
<evidence type="ECO:0000313" key="9">
    <source>
        <dbReference type="Proteomes" id="UP000694393"/>
    </source>
</evidence>
<evidence type="ECO:0000256" key="1">
    <source>
        <dbReference type="ARBA" id="ARBA00004586"/>
    </source>
</evidence>
<dbReference type="InterPro" id="IPR051253">
    <property type="entry name" value="11-beta-HSD"/>
</dbReference>
<keyword evidence="4" id="KW-0812">Transmembrane</keyword>
<dbReference type="Pfam" id="PF00106">
    <property type="entry name" value="adh_short"/>
    <property type="match status" value="1"/>
</dbReference>
<evidence type="ECO:0000256" key="7">
    <source>
        <dbReference type="ARBA" id="ARBA00023136"/>
    </source>
</evidence>
<keyword evidence="6" id="KW-1133">Transmembrane helix</keyword>
<name>A0A8C8VN58_9SAUR</name>
<protein>
    <submittedName>
        <fullName evidence="8">Uncharacterized protein</fullName>
    </submittedName>
</protein>
<comment type="subunit">
    <text evidence="3">Homodimer.</text>
</comment>
<evidence type="ECO:0000256" key="6">
    <source>
        <dbReference type="ARBA" id="ARBA00022989"/>
    </source>
</evidence>
<evidence type="ECO:0000256" key="4">
    <source>
        <dbReference type="ARBA" id="ARBA00022692"/>
    </source>
</evidence>
<dbReference type="SUPFAM" id="SSF51735">
    <property type="entry name" value="NAD(P)-binding Rossmann-fold domains"/>
    <property type="match status" value="1"/>
</dbReference>
<keyword evidence="7" id="KW-0472">Membrane</keyword>
<dbReference type="GO" id="GO:0006706">
    <property type="term" value="P:steroid catabolic process"/>
    <property type="evidence" value="ECO:0007669"/>
    <property type="project" value="TreeGrafter"/>
</dbReference>
<evidence type="ECO:0000256" key="2">
    <source>
        <dbReference type="ARBA" id="ARBA00006484"/>
    </source>
</evidence>
<dbReference type="InterPro" id="IPR002347">
    <property type="entry name" value="SDR_fam"/>
</dbReference>
<keyword evidence="5" id="KW-0256">Endoplasmic reticulum</keyword>
<evidence type="ECO:0000313" key="8">
    <source>
        <dbReference type="Ensembl" id="ENSPCEP00000020311.1"/>
    </source>
</evidence>
<reference evidence="8" key="1">
    <citation type="submission" date="2025-08" db="UniProtKB">
        <authorList>
            <consortium name="Ensembl"/>
        </authorList>
    </citation>
    <scope>IDENTIFICATION</scope>
</reference>
<evidence type="ECO:0000256" key="3">
    <source>
        <dbReference type="ARBA" id="ARBA00011738"/>
    </source>
</evidence>
<accession>A0A8C8VN58</accession>
<sequence>MLKRKRVIVNGASTGIGEQMAYHLARMGAHILDTAQTDAKLQKVVTRCLELGAASAHYVSGTMEDEASAEHVVKEAEEVLGTLAVHCLEITARPLGHAKMQRDVALLPTHVTSAAFQTEQKQNPGYSIPPFSPPAQLSLKRLQTTIKISKSKLGSAGPSMEGTLGEREHCRSNPGSFCSTGLENAMKAASDLVQVPAAPKEECTLEIIKGGALRHREVYYKYIMGSPGCKHGKLSYAAPGKVRISRPEMSQWLLKREHCSPKPMGLIFRGA</sequence>
<dbReference type="GO" id="GO:0005496">
    <property type="term" value="F:steroid binding"/>
    <property type="evidence" value="ECO:0007669"/>
    <property type="project" value="TreeGrafter"/>
</dbReference>
<evidence type="ECO:0000256" key="5">
    <source>
        <dbReference type="ARBA" id="ARBA00022824"/>
    </source>
</evidence>
<dbReference type="Gene3D" id="3.40.50.720">
    <property type="entry name" value="NAD(P)-binding Rossmann-like Domain"/>
    <property type="match status" value="1"/>
</dbReference>
<dbReference type="GO" id="GO:0070524">
    <property type="term" value="F:11-beta-hydroxysteroid dehydrogenase (NADP+) activity"/>
    <property type="evidence" value="ECO:0007669"/>
    <property type="project" value="TreeGrafter"/>
</dbReference>
<keyword evidence="9" id="KW-1185">Reference proteome</keyword>
<comment type="subcellular location">
    <subcellularLocation>
        <location evidence="1">Endoplasmic reticulum membrane</location>
    </subcellularLocation>
</comment>
<dbReference type="Proteomes" id="UP000694393">
    <property type="component" value="Unplaced"/>
</dbReference>
<dbReference type="Ensembl" id="ENSPCET00000021004.1">
    <property type="protein sequence ID" value="ENSPCEP00000020311.1"/>
    <property type="gene ID" value="ENSPCEG00000015708.1"/>
</dbReference>
<dbReference type="PANTHER" id="PTHR44279:SF1">
    <property type="entry name" value="11-BETA-HYDROXYSTEROID DEHYDROGENASE 1"/>
    <property type="match status" value="1"/>
</dbReference>
<reference evidence="8" key="2">
    <citation type="submission" date="2025-09" db="UniProtKB">
        <authorList>
            <consortium name="Ensembl"/>
        </authorList>
    </citation>
    <scope>IDENTIFICATION</scope>
</reference>
<proteinExistence type="inferred from homology"/>
<dbReference type="InterPro" id="IPR036291">
    <property type="entry name" value="NAD(P)-bd_dom_sf"/>
</dbReference>
<organism evidence="8 9">
    <name type="scientific">Pelusios castaneus</name>
    <name type="common">West African mud turtle</name>
    <dbReference type="NCBI Taxonomy" id="367368"/>
    <lineage>
        <taxon>Eukaryota</taxon>
        <taxon>Metazoa</taxon>
        <taxon>Chordata</taxon>
        <taxon>Craniata</taxon>
        <taxon>Vertebrata</taxon>
        <taxon>Euteleostomi</taxon>
        <taxon>Archelosauria</taxon>
        <taxon>Testudinata</taxon>
        <taxon>Testudines</taxon>
        <taxon>Pleurodira</taxon>
        <taxon>Pelomedusidae</taxon>
        <taxon>Pelusios</taxon>
    </lineage>
</organism>
<dbReference type="PANTHER" id="PTHR44279">
    <property type="entry name" value="HYDROXYSTEROID (11-BETA) DEHYDROGENASE 1-LIKE B-RELATED"/>
    <property type="match status" value="1"/>
</dbReference>
<dbReference type="GO" id="GO:0005789">
    <property type="term" value="C:endoplasmic reticulum membrane"/>
    <property type="evidence" value="ECO:0007669"/>
    <property type="project" value="UniProtKB-SubCell"/>
</dbReference>